<evidence type="ECO:0000259" key="1">
    <source>
        <dbReference type="Pfam" id="PF07929"/>
    </source>
</evidence>
<accession>A0A8I1MZB2</accession>
<dbReference type="SUPFAM" id="SSF159941">
    <property type="entry name" value="MM3350-like"/>
    <property type="match status" value="1"/>
</dbReference>
<dbReference type="AlphaFoldDB" id="A0A8I1MZB2"/>
<dbReference type="RefSeq" id="WP_276733219.1">
    <property type="nucleotide sequence ID" value="NZ_JAFKMR010000050.1"/>
</dbReference>
<evidence type="ECO:0000313" key="2">
    <source>
        <dbReference type="EMBL" id="MBN8745859.1"/>
    </source>
</evidence>
<dbReference type="Proteomes" id="UP000664800">
    <property type="component" value="Unassembled WGS sequence"/>
</dbReference>
<dbReference type="PANTHER" id="PTHR41878">
    <property type="entry name" value="LEXA REPRESSOR-RELATED"/>
    <property type="match status" value="1"/>
</dbReference>
<protein>
    <submittedName>
        <fullName evidence="2">Plasmid pRiA4b ORF-3 family protein</fullName>
    </submittedName>
</protein>
<evidence type="ECO:0000313" key="3">
    <source>
        <dbReference type="Proteomes" id="UP000664800"/>
    </source>
</evidence>
<name>A0A8I1MZB2_THIA3</name>
<proteinExistence type="predicted"/>
<dbReference type="EMBL" id="JAFKMR010000050">
    <property type="protein sequence ID" value="MBN8745859.1"/>
    <property type="molecule type" value="Genomic_DNA"/>
</dbReference>
<dbReference type="InterPro" id="IPR012912">
    <property type="entry name" value="Plasmid_pRiA4b_Orf3-like"/>
</dbReference>
<reference evidence="2" key="1">
    <citation type="submission" date="2021-02" db="EMBL/GenBank/DDBJ databases">
        <title>Thiocyanate and organic carbon inputs drive convergent selection for specific autotrophic Afipia and Thiobacillus strains within complex microbiomes.</title>
        <authorList>
            <person name="Huddy R.J."/>
            <person name="Sachdeva R."/>
            <person name="Kadzinga F."/>
            <person name="Kantor R.S."/>
            <person name="Harrison S.T.L."/>
            <person name="Banfield J.F."/>
        </authorList>
    </citation>
    <scope>NUCLEOTIDE SEQUENCE</scope>
    <source>
        <strain evidence="2">SCN18_13_7_16_R3_B_64_19</strain>
    </source>
</reference>
<dbReference type="InterPro" id="IPR024047">
    <property type="entry name" value="MM3350-like_sf"/>
</dbReference>
<gene>
    <name evidence="2" type="ORF">J0I24_16450</name>
</gene>
<dbReference type="PANTHER" id="PTHR41878:SF1">
    <property type="entry name" value="TNPR PROTEIN"/>
    <property type="match status" value="1"/>
</dbReference>
<feature type="domain" description="Plasmid pRiA4b Orf3-like" evidence="1">
    <location>
        <begin position="18"/>
        <end position="145"/>
    </location>
</feature>
<dbReference type="Gene3D" id="3.10.290.30">
    <property type="entry name" value="MM3350-like"/>
    <property type="match status" value="1"/>
</dbReference>
<organism evidence="2 3">
    <name type="scientific">Thiomonas arsenitoxydans (strain DSM 22701 / CIP 110005 / 3As)</name>
    <dbReference type="NCBI Taxonomy" id="426114"/>
    <lineage>
        <taxon>Bacteria</taxon>
        <taxon>Pseudomonadati</taxon>
        <taxon>Pseudomonadota</taxon>
        <taxon>Betaproteobacteria</taxon>
        <taxon>Burkholderiales</taxon>
        <taxon>Thiomonas</taxon>
    </lineage>
</organism>
<comment type="caution">
    <text evidence="2">The sequence shown here is derived from an EMBL/GenBank/DDBJ whole genome shotgun (WGS) entry which is preliminary data.</text>
</comment>
<sequence length="151" mass="17434">MVTTKSSPRRKTIKHVYQLLYVEPRVWRRLWVPDNLTLAGLDQVIQTAMGWTNSHLHEFEIDGQRYGTSLDEYPIERPAKLDTDHRLSDVLGKNVKTFIYTFDFGDDWRHIVTVEQILKPDPEINTWPQCLEGESACPPEDVGGMRPANPS</sequence>
<dbReference type="Pfam" id="PF07929">
    <property type="entry name" value="PRiA4_ORF3"/>
    <property type="match status" value="1"/>
</dbReference>